<dbReference type="SMART" id="SM00176">
    <property type="entry name" value="RAN"/>
    <property type="match status" value="1"/>
</dbReference>
<dbReference type="FunFam" id="3.40.50.300:FF:000586">
    <property type="entry name" value="Rab family GTPase"/>
    <property type="match status" value="1"/>
</dbReference>
<evidence type="ECO:0000256" key="5">
    <source>
        <dbReference type="SAM" id="MobiDB-lite"/>
    </source>
</evidence>
<dbReference type="GO" id="GO:0012505">
    <property type="term" value="C:endomembrane system"/>
    <property type="evidence" value="ECO:0007669"/>
    <property type="project" value="UniProtKB-SubCell"/>
</dbReference>
<feature type="region of interest" description="Disordered" evidence="5">
    <location>
        <begin position="194"/>
        <end position="227"/>
    </location>
</feature>
<comment type="similarity">
    <text evidence="2">Belongs to the small GTPase superfamily. Rab family.</text>
</comment>
<dbReference type="OMA" id="HRVTLQI"/>
<keyword evidence="7" id="KW-1185">Reference proteome</keyword>
<evidence type="ECO:0000256" key="1">
    <source>
        <dbReference type="ARBA" id="ARBA00004308"/>
    </source>
</evidence>
<dbReference type="Proteomes" id="UP000688137">
    <property type="component" value="Unassembled WGS sequence"/>
</dbReference>
<evidence type="ECO:0000313" key="7">
    <source>
        <dbReference type="Proteomes" id="UP000688137"/>
    </source>
</evidence>
<comment type="caution">
    <text evidence="6">The sequence shown here is derived from an EMBL/GenBank/DDBJ whole genome shotgun (WGS) entry which is preliminary data.</text>
</comment>
<dbReference type="PANTHER" id="PTHR47979">
    <property type="entry name" value="DRAB11-RELATED"/>
    <property type="match status" value="1"/>
</dbReference>
<dbReference type="SMART" id="SM00175">
    <property type="entry name" value="RAB"/>
    <property type="match status" value="1"/>
</dbReference>
<dbReference type="NCBIfam" id="TIGR00231">
    <property type="entry name" value="small_GTP"/>
    <property type="match status" value="1"/>
</dbReference>
<organism evidence="6 7">
    <name type="scientific">Paramecium primaurelia</name>
    <dbReference type="NCBI Taxonomy" id="5886"/>
    <lineage>
        <taxon>Eukaryota</taxon>
        <taxon>Sar</taxon>
        <taxon>Alveolata</taxon>
        <taxon>Ciliophora</taxon>
        <taxon>Intramacronucleata</taxon>
        <taxon>Oligohymenophorea</taxon>
        <taxon>Peniculida</taxon>
        <taxon>Parameciidae</taxon>
        <taxon>Paramecium</taxon>
    </lineage>
</organism>
<dbReference type="GO" id="GO:0005525">
    <property type="term" value="F:GTP binding"/>
    <property type="evidence" value="ECO:0007669"/>
    <property type="project" value="InterPro"/>
</dbReference>
<dbReference type="SMART" id="SM00173">
    <property type="entry name" value="RAS"/>
    <property type="match status" value="1"/>
</dbReference>
<dbReference type="EMBL" id="CAJJDM010000002">
    <property type="protein sequence ID" value="CAD8043459.1"/>
    <property type="molecule type" value="Genomic_DNA"/>
</dbReference>
<evidence type="ECO:0000256" key="2">
    <source>
        <dbReference type="ARBA" id="ARBA00006270"/>
    </source>
</evidence>
<proteinExistence type="inferred from homology"/>
<dbReference type="PROSITE" id="PS51421">
    <property type="entry name" value="RAS"/>
    <property type="match status" value="1"/>
</dbReference>
<dbReference type="CDD" id="cd00154">
    <property type="entry name" value="Rab"/>
    <property type="match status" value="1"/>
</dbReference>
<accession>A0A8S1JPQ0</accession>
<sequence>MNIYNYLFKFIIVGDTNVGKSCLLLQFTDSRFRNEHDATIGVEFGSRNLKINEKQIKLQIWDTAGQESFKSITRSYYRGSIGGILVFDVTNRQSFEDVQKWYNEIQGYACDKIEMVIVGNKIDLEERREVKTEEAKKFAQKFGFDYFETSAKTGENVDAVFESMANKVLAKIGSGEIDPTQEIYGIKIGSIGIQSKPANPPTNNQPSKPQTITTTGQNQNQKSESCC</sequence>
<dbReference type="PROSITE" id="PS51419">
    <property type="entry name" value="RAB"/>
    <property type="match status" value="1"/>
</dbReference>
<comment type="subcellular location">
    <subcellularLocation>
        <location evidence="1">Endomembrane system</location>
    </subcellularLocation>
</comment>
<dbReference type="AlphaFoldDB" id="A0A8S1JPQ0"/>
<dbReference type="InterPro" id="IPR001806">
    <property type="entry name" value="Small_GTPase"/>
</dbReference>
<dbReference type="SMART" id="SM00174">
    <property type="entry name" value="RHO"/>
    <property type="match status" value="1"/>
</dbReference>
<protein>
    <submittedName>
        <fullName evidence="6">Uncharacterized protein</fullName>
    </submittedName>
</protein>
<evidence type="ECO:0000313" key="6">
    <source>
        <dbReference type="EMBL" id="CAD8043459.1"/>
    </source>
</evidence>
<dbReference type="GO" id="GO:0003924">
    <property type="term" value="F:GTPase activity"/>
    <property type="evidence" value="ECO:0007669"/>
    <property type="project" value="InterPro"/>
</dbReference>
<name>A0A8S1JPQ0_PARPR</name>
<evidence type="ECO:0000256" key="4">
    <source>
        <dbReference type="ARBA" id="ARBA00023136"/>
    </source>
</evidence>
<dbReference type="InterPro" id="IPR005225">
    <property type="entry name" value="Small_GTP-bd"/>
</dbReference>
<dbReference type="Pfam" id="PF00071">
    <property type="entry name" value="Ras"/>
    <property type="match status" value="1"/>
</dbReference>
<evidence type="ECO:0000256" key="3">
    <source>
        <dbReference type="ARBA" id="ARBA00022741"/>
    </source>
</evidence>
<dbReference type="PROSITE" id="PS51420">
    <property type="entry name" value="RHO"/>
    <property type="match status" value="1"/>
</dbReference>
<gene>
    <name evidence="6" type="ORF">PPRIM_AZ9-3.1.T0050112</name>
</gene>
<dbReference type="InterPro" id="IPR050209">
    <property type="entry name" value="Rab_GTPases_membrane_traffic"/>
</dbReference>
<feature type="compositionally biased region" description="Low complexity" evidence="5">
    <location>
        <begin position="210"/>
        <end position="221"/>
    </location>
</feature>
<reference evidence="6" key="1">
    <citation type="submission" date="2021-01" db="EMBL/GenBank/DDBJ databases">
        <authorList>
            <consortium name="Genoscope - CEA"/>
            <person name="William W."/>
        </authorList>
    </citation>
    <scope>NUCLEOTIDE SEQUENCE</scope>
</reference>
<keyword evidence="3" id="KW-0547">Nucleotide-binding</keyword>
<keyword evidence="4" id="KW-0472">Membrane</keyword>